<feature type="domain" description="Cupin type-2" evidence="1">
    <location>
        <begin position="38"/>
        <end position="108"/>
    </location>
</feature>
<dbReference type="SUPFAM" id="SSF51182">
    <property type="entry name" value="RmlC-like cupins"/>
    <property type="match status" value="1"/>
</dbReference>
<dbReference type="RefSeq" id="WP_068762139.1">
    <property type="nucleotide sequence ID" value="NZ_LXIE01000023.1"/>
</dbReference>
<organism evidence="2 3">
    <name type="scientific">Aequorivita soesokkakensis</name>
    <dbReference type="NCBI Taxonomy" id="1385699"/>
    <lineage>
        <taxon>Bacteria</taxon>
        <taxon>Pseudomonadati</taxon>
        <taxon>Bacteroidota</taxon>
        <taxon>Flavobacteriia</taxon>
        <taxon>Flavobacteriales</taxon>
        <taxon>Flavobacteriaceae</taxon>
        <taxon>Aequorivita</taxon>
    </lineage>
</organism>
<reference evidence="2 3" key="1">
    <citation type="submission" date="2016-05" db="EMBL/GenBank/DDBJ databases">
        <title>Genome sequencing of Vitellibacter soesokkakensis RSSK-12.</title>
        <authorList>
            <person name="Thevarajoo S."/>
            <person name="Selvaratnam C."/>
            <person name="Goh K.M."/>
            <person name="Chan K.-G."/>
            <person name="Chong C.S."/>
        </authorList>
    </citation>
    <scope>NUCLEOTIDE SEQUENCE [LARGE SCALE GENOMIC DNA]</scope>
    <source>
        <strain evidence="2 3">RSSK-12</strain>
    </source>
</reference>
<sequence>MQTINLKDKFSTFKNHWHPHQITVVDNMQVLLAKLKDEFVWHKHEEEDELFFVQKGTLEMHFRPSPNEADGEGGDKVEIVSEGEIIVVPKGVEHCPKTRNGEEVHVLLFEKLTTKHTGNVTSEKTVSDYPKI</sequence>
<proteinExistence type="predicted"/>
<evidence type="ECO:0000313" key="3">
    <source>
        <dbReference type="Proteomes" id="UP000077552"/>
    </source>
</evidence>
<dbReference type="Gene3D" id="2.60.120.10">
    <property type="entry name" value="Jelly Rolls"/>
    <property type="match status" value="1"/>
</dbReference>
<name>A0A1A9LCH1_9FLAO</name>
<dbReference type="Proteomes" id="UP000077552">
    <property type="component" value="Unassembled WGS sequence"/>
</dbReference>
<comment type="caution">
    <text evidence="2">The sequence shown here is derived from an EMBL/GenBank/DDBJ whole genome shotgun (WGS) entry which is preliminary data.</text>
</comment>
<dbReference type="CDD" id="cd02226">
    <property type="entry name" value="cupin_YdbB-like"/>
    <property type="match status" value="1"/>
</dbReference>
<dbReference type="InterPro" id="IPR052044">
    <property type="entry name" value="PKS_Associated_Protein"/>
</dbReference>
<evidence type="ECO:0000313" key="2">
    <source>
        <dbReference type="EMBL" id="OAD91049.1"/>
    </source>
</evidence>
<evidence type="ECO:0000259" key="1">
    <source>
        <dbReference type="Pfam" id="PF07883"/>
    </source>
</evidence>
<dbReference type="PANTHER" id="PTHR36114">
    <property type="entry name" value="16.7 KDA PROTEIN IN WHIE LOCUS"/>
    <property type="match status" value="1"/>
</dbReference>
<dbReference type="PANTHER" id="PTHR36114:SF1">
    <property type="entry name" value="16.7 KDA PROTEIN IN WHIE LOCUS"/>
    <property type="match status" value="1"/>
</dbReference>
<dbReference type="AlphaFoldDB" id="A0A1A9LCH1"/>
<dbReference type="InterPro" id="IPR014710">
    <property type="entry name" value="RmlC-like_jellyroll"/>
</dbReference>
<keyword evidence="3" id="KW-1185">Reference proteome</keyword>
<dbReference type="GO" id="GO:0016853">
    <property type="term" value="F:isomerase activity"/>
    <property type="evidence" value="ECO:0007669"/>
    <property type="project" value="UniProtKB-KW"/>
</dbReference>
<dbReference type="EMBL" id="LXIE01000023">
    <property type="protein sequence ID" value="OAD91049.1"/>
    <property type="molecule type" value="Genomic_DNA"/>
</dbReference>
<gene>
    <name evidence="2" type="ORF">A7A78_04335</name>
</gene>
<dbReference type="OrthoDB" id="9794183at2"/>
<dbReference type="Pfam" id="PF07883">
    <property type="entry name" value="Cupin_2"/>
    <property type="match status" value="1"/>
</dbReference>
<dbReference type="InterPro" id="IPR013096">
    <property type="entry name" value="Cupin_2"/>
</dbReference>
<keyword evidence="2" id="KW-0413">Isomerase</keyword>
<dbReference type="STRING" id="1385699.A7A78_04335"/>
<dbReference type="InterPro" id="IPR011051">
    <property type="entry name" value="RmlC_Cupin_sf"/>
</dbReference>
<protein>
    <submittedName>
        <fullName evidence="2">Mannose-6-phosphate isomerase</fullName>
    </submittedName>
</protein>
<accession>A0A1A9LCH1</accession>